<organism evidence="2 3">
    <name type="scientific">Fimbriimonas ginsengisoli Gsoil 348</name>
    <dbReference type="NCBI Taxonomy" id="661478"/>
    <lineage>
        <taxon>Bacteria</taxon>
        <taxon>Bacillati</taxon>
        <taxon>Armatimonadota</taxon>
        <taxon>Fimbriimonadia</taxon>
        <taxon>Fimbriimonadales</taxon>
        <taxon>Fimbriimonadaceae</taxon>
        <taxon>Fimbriimonas</taxon>
    </lineage>
</organism>
<dbReference type="Pfam" id="PF00717">
    <property type="entry name" value="Peptidase_S24"/>
    <property type="match status" value="1"/>
</dbReference>
<dbReference type="AlphaFoldDB" id="A0A068NJ78"/>
<dbReference type="SUPFAM" id="SSF51306">
    <property type="entry name" value="LexA/Signal peptidase"/>
    <property type="match status" value="1"/>
</dbReference>
<evidence type="ECO:0000313" key="2">
    <source>
        <dbReference type="EMBL" id="AIE83512.1"/>
    </source>
</evidence>
<dbReference type="STRING" id="661478.OP10G_0144"/>
<reference evidence="2 3" key="1">
    <citation type="journal article" date="2014" name="PLoS ONE">
        <title>The first complete genome sequence of the class fimbriimonadia in the phylum armatimonadetes.</title>
        <authorList>
            <person name="Hu Z.Y."/>
            <person name="Wang Y.Z."/>
            <person name="Im W.T."/>
            <person name="Wang S.Y."/>
            <person name="Zhao G.P."/>
            <person name="Zheng H.J."/>
            <person name="Quan Z.X."/>
        </authorList>
    </citation>
    <scope>NUCLEOTIDE SEQUENCE [LARGE SCALE GENOMIC DNA]</scope>
    <source>
        <strain evidence="2">Gsoil 348</strain>
    </source>
</reference>
<evidence type="ECO:0000313" key="3">
    <source>
        <dbReference type="Proteomes" id="UP000027982"/>
    </source>
</evidence>
<keyword evidence="3" id="KW-1185">Reference proteome</keyword>
<sequence>MIFEDRMPMPGQAVLAIKDGEQTFKILKGDVGRYELWPLNEDYDPFSASGFDIIGTLVLRIRYLDGGLRDTREYPTHWKFRSLKRR</sequence>
<dbReference type="InterPro" id="IPR015927">
    <property type="entry name" value="Peptidase_S24_S26A/B/C"/>
</dbReference>
<name>A0A068NJ78_FIMGI</name>
<dbReference type="Gene3D" id="2.10.109.10">
    <property type="entry name" value="Umud Fragment, subunit A"/>
    <property type="match status" value="1"/>
</dbReference>
<proteinExistence type="predicted"/>
<dbReference type="InterPro" id="IPR036286">
    <property type="entry name" value="LexA/Signal_pep-like_sf"/>
</dbReference>
<evidence type="ECO:0000259" key="1">
    <source>
        <dbReference type="Pfam" id="PF00717"/>
    </source>
</evidence>
<protein>
    <recommendedName>
        <fullName evidence="1">Peptidase S24/S26A/S26B/S26C domain-containing protein</fullName>
    </recommendedName>
</protein>
<dbReference type="Proteomes" id="UP000027982">
    <property type="component" value="Chromosome"/>
</dbReference>
<gene>
    <name evidence="2" type="ORF">OP10G_0144</name>
</gene>
<dbReference type="EMBL" id="CP007139">
    <property type="protein sequence ID" value="AIE83512.1"/>
    <property type="molecule type" value="Genomic_DNA"/>
</dbReference>
<feature type="domain" description="Peptidase S24/S26A/S26B/S26C" evidence="1">
    <location>
        <begin position="9"/>
        <end position="58"/>
    </location>
</feature>
<accession>A0A068NJ78</accession>
<dbReference type="KEGG" id="fgi:OP10G_0144"/>
<dbReference type="HOGENOM" id="CLU_2493300_0_0_0"/>